<organism evidence="4 5">
    <name type="scientific">Lithohypha guttulata</name>
    <dbReference type="NCBI Taxonomy" id="1690604"/>
    <lineage>
        <taxon>Eukaryota</taxon>
        <taxon>Fungi</taxon>
        <taxon>Dikarya</taxon>
        <taxon>Ascomycota</taxon>
        <taxon>Pezizomycotina</taxon>
        <taxon>Eurotiomycetes</taxon>
        <taxon>Chaetothyriomycetidae</taxon>
        <taxon>Chaetothyriales</taxon>
        <taxon>Trichomeriaceae</taxon>
        <taxon>Lithohypha</taxon>
    </lineage>
</organism>
<dbReference type="PANTHER" id="PTHR45348:SF2">
    <property type="entry name" value="ZINC-TYPE ALCOHOL DEHYDROGENASE-LIKE PROTEIN C2E1P3.01"/>
    <property type="match status" value="1"/>
</dbReference>
<dbReference type="Pfam" id="PF00107">
    <property type="entry name" value="ADH_zinc_N"/>
    <property type="match status" value="1"/>
</dbReference>
<dbReference type="InterPro" id="IPR013149">
    <property type="entry name" value="ADH-like_C"/>
</dbReference>
<dbReference type="SMART" id="SM00829">
    <property type="entry name" value="PKS_ER"/>
    <property type="match status" value="1"/>
</dbReference>
<evidence type="ECO:0000313" key="5">
    <source>
        <dbReference type="Proteomes" id="UP001345013"/>
    </source>
</evidence>
<dbReference type="Proteomes" id="UP001345013">
    <property type="component" value="Unassembled WGS sequence"/>
</dbReference>
<dbReference type="EMBL" id="JAVRRG010000087">
    <property type="protein sequence ID" value="KAK5087552.1"/>
    <property type="molecule type" value="Genomic_DNA"/>
</dbReference>
<comment type="similarity">
    <text evidence="1">Belongs to the zinc-containing alcohol dehydrogenase family.</text>
</comment>
<evidence type="ECO:0000256" key="2">
    <source>
        <dbReference type="ARBA" id="ARBA00023002"/>
    </source>
</evidence>
<dbReference type="Pfam" id="PF08240">
    <property type="entry name" value="ADH_N"/>
    <property type="match status" value="1"/>
</dbReference>
<dbReference type="Gene3D" id="3.40.50.720">
    <property type="entry name" value="NAD(P)-binding Rossmann-like Domain"/>
    <property type="match status" value="1"/>
</dbReference>
<dbReference type="SUPFAM" id="SSF50129">
    <property type="entry name" value="GroES-like"/>
    <property type="match status" value="1"/>
</dbReference>
<protein>
    <recommendedName>
        <fullName evidence="3">Enoyl reductase (ER) domain-containing protein</fullName>
    </recommendedName>
</protein>
<dbReference type="InterPro" id="IPR036291">
    <property type="entry name" value="NAD(P)-bd_dom_sf"/>
</dbReference>
<evidence type="ECO:0000313" key="4">
    <source>
        <dbReference type="EMBL" id="KAK5087552.1"/>
    </source>
</evidence>
<dbReference type="Gene3D" id="3.90.180.10">
    <property type="entry name" value="Medium-chain alcohol dehydrogenases, catalytic domain"/>
    <property type="match status" value="1"/>
</dbReference>
<dbReference type="PANTHER" id="PTHR45348">
    <property type="entry name" value="HYPOTHETICAL OXIDOREDUCTASE (EUROFUNG)"/>
    <property type="match status" value="1"/>
</dbReference>
<accession>A0ABR0K5H5</accession>
<dbReference type="InterPro" id="IPR020843">
    <property type="entry name" value="ER"/>
</dbReference>
<gene>
    <name evidence="4" type="ORF">LTR24_006592</name>
</gene>
<evidence type="ECO:0000259" key="3">
    <source>
        <dbReference type="SMART" id="SM00829"/>
    </source>
</evidence>
<feature type="domain" description="Enoyl reductase (ER)" evidence="3">
    <location>
        <begin position="14"/>
        <end position="370"/>
    </location>
</feature>
<sequence>MALYNFGLVRESTGKATLKHLPIPKIPDDYIFVRTVTIALNPTDWTTLDAPGAAGTLVGCDFAGVVEEVGSAVRRDFKKGDRVAGMAHGGEFYLASRSVQATLPDQNARMQLILKHVGNDANPEHGAFARYITVKGDIQLRIPDEISFEAACTVGVGLTTLGYALYKVLQLPWPGAQLGCDFNPILIYGGSTATGTLAIQFAKRSGLRVLTTGSPKNFGLLKRRGADAVFDYHDKDIGQQLRLATDGRLSLVFDCVSTPETAKICADAIGPSGGKYCSLLDVKSPRSDVESTFFLSYSASGEPYTFENEHYEADSEYFEHAVRFAEEASMLWTAGKWEPHPHKEQKGGLIGALEGMAIMRAGRYSGEKLVYRVDETEWP</sequence>
<evidence type="ECO:0000256" key="1">
    <source>
        <dbReference type="ARBA" id="ARBA00008072"/>
    </source>
</evidence>
<dbReference type="SUPFAM" id="SSF51735">
    <property type="entry name" value="NAD(P)-binding Rossmann-fold domains"/>
    <property type="match status" value="1"/>
</dbReference>
<name>A0ABR0K5H5_9EURO</name>
<keyword evidence="5" id="KW-1185">Reference proteome</keyword>
<dbReference type="InterPro" id="IPR011032">
    <property type="entry name" value="GroES-like_sf"/>
</dbReference>
<dbReference type="InterPro" id="IPR047122">
    <property type="entry name" value="Trans-enoyl_RdTase-like"/>
</dbReference>
<keyword evidence="2" id="KW-0560">Oxidoreductase</keyword>
<proteinExistence type="inferred from homology"/>
<dbReference type="InterPro" id="IPR013154">
    <property type="entry name" value="ADH-like_N"/>
</dbReference>
<comment type="caution">
    <text evidence="4">The sequence shown here is derived from an EMBL/GenBank/DDBJ whole genome shotgun (WGS) entry which is preliminary data.</text>
</comment>
<dbReference type="CDD" id="cd08249">
    <property type="entry name" value="enoyl_reductase_like"/>
    <property type="match status" value="1"/>
</dbReference>
<reference evidence="4 5" key="1">
    <citation type="submission" date="2023-08" db="EMBL/GenBank/DDBJ databases">
        <title>Black Yeasts Isolated from many extreme environments.</title>
        <authorList>
            <person name="Coleine C."/>
            <person name="Stajich J.E."/>
            <person name="Selbmann L."/>
        </authorList>
    </citation>
    <scope>NUCLEOTIDE SEQUENCE [LARGE SCALE GENOMIC DNA]</scope>
    <source>
        <strain evidence="4 5">CCFEE 5885</strain>
    </source>
</reference>